<keyword evidence="4" id="KW-1185">Reference proteome</keyword>
<evidence type="ECO:0000313" key="3">
    <source>
        <dbReference type="EMBL" id="MFC0409862.1"/>
    </source>
</evidence>
<name>A0ABV6JX11_9PROT</name>
<evidence type="ECO:0000256" key="1">
    <source>
        <dbReference type="SAM" id="MobiDB-lite"/>
    </source>
</evidence>
<feature type="region of interest" description="Disordered" evidence="1">
    <location>
        <begin position="26"/>
        <end position="128"/>
    </location>
</feature>
<dbReference type="EMBL" id="JBHLUN010000011">
    <property type="protein sequence ID" value="MFC0409862.1"/>
    <property type="molecule type" value="Genomic_DNA"/>
</dbReference>
<gene>
    <name evidence="3" type="ORF">ACFFGY_16545</name>
</gene>
<comment type="caution">
    <text evidence="3">The sequence shown here is derived from an EMBL/GenBank/DDBJ whole genome shotgun (WGS) entry which is preliminary data.</text>
</comment>
<evidence type="ECO:0000256" key="2">
    <source>
        <dbReference type="SAM" id="SignalP"/>
    </source>
</evidence>
<sequence length="147" mass="15759">MLPLLVVLSLPLAAPLLIPPAVAQTEQVAPAPAPRVSRAARPARQRPRTARPAPKLEEPTPIAPLPPLATTVPAPNYELAPVPNRDVQAPRALARDEDRPSFTPGFLPPPNSRRTGTSSITEDDLGSRNAALRELTPGARLRLPFVY</sequence>
<accession>A0ABV6JX11</accession>
<organism evidence="3 4">
    <name type="scientific">Roseomonas elaeocarpi</name>
    <dbReference type="NCBI Taxonomy" id="907779"/>
    <lineage>
        <taxon>Bacteria</taxon>
        <taxon>Pseudomonadati</taxon>
        <taxon>Pseudomonadota</taxon>
        <taxon>Alphaproteobacteria</taxon>
        <taxon>Acetobacterales</taxon>
        <taxon>Roseomonadaceae</taxon>
        <taxon>Roseomonas</taxon>
    </lineage>
</organism>
<dbReference type="RefSeq" id="WP_377045613.1">
    <property type="nucleotide sequence ID" value="NZ_JBHLUN010000011.1"/>
</dbReference>
<reference evidence="3 4" key="1">
    <citation type="submission" date="2024-09" db="EMBL/GenBank/DDBJ databases">
        <authorList>
            <person name="Sun Q."/>
            <person name="Mori K."/>
        </authorList>
    </citation>
    <scope>NUCLEOTIDE SEQUENCE [LARGE SCALE GENOMIC DNA]</scope>
    <source>
        <strain evidence="3 4">TBRC 5777</strain>
    </source>
</reference>
<proteinExistence type="predicted"/>
<feature type="chain" id="PRO_5045769436" evidence="2">
    <location>
        <begin position="24"/>
        <end position="147"/>
    </location>
</feature>
<dbReference type="Proteomes" id="UP001589865">
    <property type="component" value="Unassembled WGS sequence"/>
</dbReference>
<protein>
    <submittedName>
        <fullName evidence="3">Uncharacterized protein</fullName>
    </submittedName>
</protein>
<keyword evidence="2" id="KW-0732">Signal</keyword>
<evidence type="ECO:0000313" key="4">
    <source>
        <dbReference type="Proteomes" id="UP001589865"/>
    </source>
</evidence>
<feature type="signal peptide" evidence="2">
    <location>
        <begin position="1"/>
        <end position="23"/>
    </location>
</feature>